<accession>A0A8B5Y583</accession>
<protein>
    <submittedName>
        <fullName evidence="2">Uncharacterized protein</fullName>
    </submittedName>
</protein>
<dbReference type="AlphaFoldDB" id="A0A8B5Y583"/>
<sequence length="74" mass="8073">MIIIAFLDGLINLTNTIAAVSSAEKLYQTNTTSKMYKSTFLLTELFSIIGVALGLIPYGPYTSSIGFLESTKIY</sequence>
<comment type="caution">
    <text evidence="2">The sequence shown here is derived from an EMBL/GenBank/DDBJ whole genome shotgun (WGS) entry which is preliminary data.</text>
</comment>
<feature type="transmembrane region" description="Helical" evidence="1">
    <location>
        <begin position="40"/>
        <end position="59"/>
    </location>
</feature>
<dbReference type="Proteomes" id="UP000317770">
    <property type="component" value="Unassembled WGS sequence"/>
</dbReference>
<gene>
    <name evidence="2" type="ORF">FQP34_00935</name>
</gene>
<evidence type="ECO:0000313" key="2">
    <source>
        <dbReference type="EMBL" id="TVX84290.1"/>
    </source>
</evidence>
<keyword evidence="1" id="KW-1133">Transmembrane helix</keyword>
<reference evidence="2 3" key="1">
    <citation type="submission" date="2019-07" db="EMBL/GenBank/DDBJ databases">
        <title>Genome assembly of Bacillus simplex strain GGC-P6A.</title>
        <authorList>
            <person name="Jennings M.E."/>
            <person name="Barton H.A."/>
        </authorList>
    </citation>
    <scope>NUCLEOTIDE SEQUENCE [LARGE SCALE GENOMIC DNA]</scope>
    <source>
        <strain evidence="2 3">GGC-P6A</strain>
    </source>
</reference>
<name>A0A8B5Y583_9BACI</name>
<keyword evidence="1" id="KW-0472">Membrane</keyword>
<organism evidence="2 3">
    <name type="scientific">Peribacillus simplex</name>
    <dbReference type="NCBI Taxonomy" id="1478"/>
    <lineage>
        <taxon>Bacteria</taxon>
        <taxon>Bacillati</taxon>
        <taxon>Bacillota</taxon>
        <taxon>Bacilli</taxon>
        <taxon>Bacillales</taxon>
        <taxon>Bacillaceae</taxon>
        <taxon>Peribacillus</taxon>
    </lineage>
</organism>
<evidence type="ECO:0000313" key="3">
    <source>
        <dbReference type="Proteomes" id="UP000317770"/>
    </source>
</evidence>
<proteinExistence type="predicted"/>
<dbReference type="EMBL" id="VNKI01000001">
    <property type="protein sequence ID" value="TVX84290.1"/>
    <property type="molecule type" value="Genomic_DNA"/>
</dbReference>
<evidence type="ECO:0000256" key="1">
    <source>
        <dbReference type="SAM" id="Phobius"/>
    </source>
</evidence>
<keyword evidence="1" id="KW-0812">Transmembrane</keyword>